<protein>
    <recommendedName>
        <fullName evidence="9">Ribosomal protein L5 C-terminal domain-containing protein</fullName>
    </recommendedName>
</protein>
<dbReference type="SUPFAM" id="SSF55282">
    <property type="entry name" value="RL5-like"/>
    <property type="match status" value="1"/>
</dbReference>
<evidence type="ECO:0000313" key="7">
    <source>
        <dbReference type="EMBL" id="PHH59250.1"/>
    </source>
</evidence>
<feature type="region of interest" description="Disordered" evidence="4">
    <location>
        <begin position="22"/>
        <end position="67"/>
    </location>
</feature>
<organism evidence="7 8">
    <name type="scientific">Ophiocordyceps australis</name>
    <dbReference type="NCBI Taxonomy" id="1399860"/>
    <lineage>
        <taxon>Eukaryota</taxon>
        <taxon>Fungi</taxon>
        <taxon>Dikarya</taxon>
        <taxon>Ascomycota</taxon>
        <taxon>Pezizomycotina</taxon>
        <taxon>Sordariomycetes</taxon>
        <taxon>Hypocreomycetidae</taxon>
        <taxon>Hypocreales</taxon>
        <taxon>Ophiocordycipitaceae</taxon>
        <taxon>Ophiocordyceps</taxon>
    </lineage>
</organism>
<dbReference type="GO" id="GO:1990904">
    <property type="term" value="C:ribonucleoprotein complex"/>
    <property type="evidence" value="ECO:0007669"/>
    <property type="project" value="UniProtKB-KW"/>
</dbReference>
<dbReference type="GO" id="GO:0003735">
    <property type="term" value="F:structural constituent of ribosome"/>
    <property type="evidence" value="ECO:0007669"/>
    <property type="project" value="InterPro"/>
</dbReference>
<evidence type="ECO:0000259" key="6">
    <source>
        <dbReference type="Pfam" id="PF00673"/>
    </source>
</evidence>
<accession>A0A2C5XVX3</accession>
<dbReference type="AlphaFoldDB" id="A0A2C5XVX3"/>
<feature type="domain" description="Large ribosomal subunit protein uL5 C-terminal" evidence="6">
    <location>
        <begin position="204"/>
        <end position="301"/>
    </location>
</feature>
<evidence type="ECO:0000256" key="3">
    <source>
        <dbReference type="ARBA" id="ARBA00023274"/>
    </source>
</evidence>
<keyword evidence="3" id="KW-0687">Ribonucleoprotein</keyword>
<proteinExistence type="inferred from homology"/>
<evidence type="ECO:0000256" key="4">
    <source>
        <dbReference type="SAM" id="MobiDB-lite"/>
    </source>
</evidence>
<gene>
    <name evidence="7" type="ORF">CDD81_3530</name>
</gene>
<dbReference type="Pfam" id="PF00673">
    <property type="entry name" value="Ribosomal_L5_C"/>
    <property type="match status" value="1"/>
</dbReference>
<evidence type="ECO:0008006" key="9">
    <source>
        <dbReference type="Google" id="ProtNLM"/>
    </source>
</evidence>
<dbReference type="Pfam" id="PF00281">
    <property type="entry name" value="Ribosomal_L5"/>
    <property type="match status" value="1"/>
</dbReference>
<dbReference type="Proteomes" id="UP000226192">
    <property type="component" value="Unassembled WGS sequence"/>
</dbReference>
<dbReference type="PANTHER" id="PTHR11994">
    <property type="entry name" value="60S RIBOSOMAL PROTEIN L11-RELATED"/>
    <property type="match status" value="1"/>
</dbReference>
<dbReference type="Gene3D" id="3.30.1440.10">
    <property type="match status" value="1"/>
</dbReference>
<dbReference type="EMBL" id="NJET01000223">
    <property type="protein sequence ID" value="PHH59250.1"/>
    <property type="molecule type" value="Genomic_DNA"/>
</dbReference>
<comment type="caution">
    <text evidence="7">The sequence shown here is derived from an EMBL/GenBank/DDBJ whole genome shotgun (WGS) entry which is preliminary data.</text>
</comment>
<feature type="region of interest" description="Disordered" evidence="4">
    <location>
        <begin position="94"/>
        <end position="132"/>
    </location>
</feature>
<dbReference type="STRING" id="1399860.A0A2C5XVX3"/>
<evidence type="ECO:0000256" key="2">
    <source>
        <dbReference type="ARBA" id="ARBA00022980"/>
    </source>
</evidence>
<name>A0A2C5XVX3_9HYPO</name>
<dbReference type="InterPro" id="IPR031309">
    <property type="entry name" value="Ribosomal_uL5_C"/>
</dbReference>
<comment type="similarity">
    <text evidence="1">Belongs to the universal ribosomal protein uL5 family.</text>
</comment>
<feature type="domain" description="Large ribosomal subunit protein uL5 N-terminal" evidence="5">
    <location>
        <begin position="144"/>
        <end position="198"/>
    </location>
</feature>
<dbReference type="GO" id="GO:0006412">
    <property type="term" value="P:translation"/>
    <property type="evidence" value="ECO:0007669"/>
    <property type="project" value="InterPro"/>
</dbReference>
<dbReference type="InterPro" id="IPR031310">
    <property type="entry name" value="Ribosomal_uL5_N"/>
</dbReference>
<sequence length="309" mass="34818">MESTTTFTTPQPDQSTVEKFLSGRSNEDQLKLPGTRYQYHPPKYNRGSLHPIQSPPSSDPVARDFRPGPFSFPRLRDTYESTIVPDLLTLTYQHKPPGFTPPQSTKGTLRTWDDSSPYYLNRPKREPRGTSARLPLVEREINFNHIPKLWGISVAMHTPEAAHNKDYIHVARAVMQAITGTYPRVTTTRTSVAAWGSRAGTLGGLKTSLDGARAYEFFDKLVTLVLPKIKDWPGVNQTTGDGSGNVAIGMKPAWMAYFPELEYNFDMYPTKLIPGCYIYIKTTATSDRQGKLLLQSLGLPFYYKLNRHT</sequence>
<dbReference type="OrthoDB" id="539541at2759"/>
<keyword evidence="8" id="KW-1185">Reference proteome</keyword>
<dbReference type="InterPro" id="IPR022803">
    <property type="entry name" value="Ribosomal_uL5_dom_sf"/>
</dbReference>
<reference evidence="7 8" key="1">
    <citation type="submission" date="2017-06" db="EMBL/GenBank/DDBJ databases">
        <title>Ant-infecting Ophiocordyceps genomes reveal a high diversity of potential behavioral manipulation genes and a possible major role for enterotoxins.</title>
        <authorList>
            <person name="De Bekker C."/>
            <person name="Evans H.C."/>
            <person name="Brachmann A."/>
            <person name="Hughes D.P."/>
        </authorList>
    </citation>
    <scope>NUCLEOTIDE SEQUENCE [LARGE SCALE GENOMIC DNA]</scope>
    <source>
        <strain evidence="7 8">Map64</strain>
    </source>
</reference>
<evidence type="ECO:0000259" key="5">
    <source>
        <dbReference type="Pfam" id="PF00281"/>
    </source>
</evidence>
<evidence type="ECO:0000256" key="1">
    <source>
        <dbReference type="ARBA" id="ARBA00008553"/>
    </source>
</evidence>
<dbReference type="GO" id="GO:0005840">
    <property type="term" value="C:ribosome"/>
    <property type="evidence" value="ECO:0007669"/>
    <property type="project" value="UniProtKB-KW"/>
</dbReference>
<keyword evidence="2" id="KW-0689">Ribosomal protein</keyword>
<evidence type="ECO:0000313" key="8">
    <source>
        <dbReference type="Proteomes" id="UP000226192"/>
    </source>
</evidence>
<dbReference type="InterPro" id="IPR002132">
    <property type="entry name" value="Ribosomal_uL5"/>
</dbReference>